<name>A0A812M127_SYMPI</name>
<protein>
    <recommendedName>
        <fullName evidence="2">Aldehyde dehydrogenase domain-containing protein</fullName>
    </recommendedName>
</protein>
<feature type="non-terminal residue" evidence="3">
    <location>
        <position position="1"/>
    </location>
</feature>
<dbReference type="AlphaFoldDB" id="A0A812M127"/>
<reference evidence="3" key="1">
    <citation type="submission" date="2021-02" db="EMBL/GenBank/DDBJ databases">
        <authorList>
            <person name="Dougan E. K."/>
            <person name="Rhodes N."/>
            <person name="Thang M."/>
            <person name="Chan C."/>
        </authorList>
    </citation>
    <scope>NUCLEOTIDE SEQUENCE</scope>
</reference>
<accession>A0A812M127</accession>
<evidence type="ECO:0000313" key="4">
    <source>
        <dbReference type="Proteomes" id="UP000649617"/>
    </source>
</evidence>
<proteinExistence type="predicted"/>
<dbReference type="InterPro" id="IPR050740">
    <property type="entry name" value="Aldehyde_DH_Superfamily"/>
</dbReference>
<dbReference type="Proteomes" id="UP000649617">
    <property type="component" value="Unassembled WGS sequence"/>
</dbReference>
<dbReference type="EMBL" id="CAJNIZ010006313">
    <property type="protein sequence ID" value="CAE7248939.1"/>
    <property type="molecule type" value="Genomic_DNA"/>
</dbReference>
<organism evidence="3 4">
    <name type="scientific">Symbiodinium pilosum</name>
    <name type="common">Dinoflagellate</name>
    <dbReference type="NCBI Taxonomy" id="2952"/>
    <lineage>
        <taxon>Eukaryota</taxon>
        <taxon>Sar</taxon>
        <taxon>Alveolata</taxon>
        <taxon>Dinophyceae</taxon>
        <taxon>Suessiales</taxon>
        <taxon>Symbiodiniaceae</taxon>
        <taxon>Symbiodinium</taxon>
    </lineage>
</organism>
<keyword evidence="1" id="KW-0560">Oxidoreductase</keyword>
<dbReference type="GO" id="GO:0016620">
    <property type="term" value="F:oxidoreductase activity, acting on the aldehyde or oxo group of donors, NAD or NADP as acceptor"/>
    <property type="evidence" value="ECO:0007669"/>
    <property type="project" value="InterPro"/>
</dbReference>
<evidence type="ECO:0000259" key="2">
    <source>
        <dbReference type="Pfam" id="PF00171"/>
    </source>
</evidence>
<dbReference type="SUPFAM" id="SSF53720">
    <property type="entry name" value="ALDH-like"/>
    <property type="match status" value="1"/>
</dbReference>
<sequence>LIMAHKSIVDQFNQKFCAAIGGLKVGLPFGKNNVTPLACTATDFMKQLTEDAVAKGARVLNAGAGGAHCDRTLFAPTVVYPVNAEMQVWTAEQFGPVIPIASYENINEPIEWLR</sequence>
<dbReference type="PANTHER" id="PTHR43353">
    <property type="entry name" value="SUCCINATE-SEMIALDEHYDE DEHYDROGENASE, MITOCHONDRIAL"/>
    <property type="match status" value="1"/>
</dbReference>
<dbReference type="Pfam" id="PF00171">
    <property type="entry name" value="Aldedh"/>
    <property type="match status" value="1"/>
</dbReference>
<dbReference type="InterPro" id="IPR016161">
    <property type="entry name" value="Ald_DH/histidinol_DH"/>
</dbReference>
<dbReference type="Gene3D" id="3.40.309.10">
    <property type="entry name" value="Aldehyde Dehydrogenase, Chain A, domain 2"/>
    <property type="match status" value="1"/>
</dbReference>
<feature type="domain" description="Aldehyde dehydrogenase" evidence="2">
    <location>
        <begin position="2"/>
        <end position="112"/>
    </location>
</feature>
<dbReference type="OrthoDB" id="445955at2759"/>
<feature type="non-terminal residue" evidence="3">
    <location>
        <position position="114"/>
    </location>
</feature>
<gene>
    <name evidence="3" type="ORF">SPIL2461_LOCUS4683</name>
</gene>
<dbReference type="InterPro" id="IPR015590">
    <property type="entry name" value="Aldehyde_DH_dom"/>
</dbReference>
<dbReference type="PANTHER" id="PTHR43353:SF5">
    <property type="entry name" value="SUCCINATE-SEMIALDEHYDE DEHYDROGENASE, MITOCHONDRIAL"/>
    <property type="match status" value="1"/>
</dbReference>
<comment type="caution">
    <text evidence="3">The sequence shown here is derived from an EMBL/GenBank/DDBJ whole genome shotgun (WGS) entry which is preliminary data.</text>
</comment>
<evidence type="ECO:0000256" key="1">
    <source>
        <dbReference type="ARBA" id="ARBA00023002"/>
    </source>
</evidence>
<evidence type="ECO:0000313" key="3">
    <source>
        <dbReference type="EMBL" id="CAE7248939.1"/>
    </source>
</evidence>
<keyword evidence="4" id="KW-1185">Reference proteome</keyword>
<dbReference type="InterPro" id="IPR016163">
    <property type="entry name" value="Ald_DH_C"/>
</dbReference>